<evidence type="ECO:0000256" key="1">
    <source>
        <dbReference type="SAM" id="MobiDB-lite"/>
    </source>
</evidence>
<accession>A0A8S5RD59</accession>
<organism evidence="2">
    <name type="scientific">virus sp. ctPYc18</name>
    <dbReference type="NCBI Taxonomy" id="2828251"/>
    <lineage>
        <taxon>Viruses</taxon>
    </lineage>
</organism>
<evidence type="ECO:0000313" key="2">
    <source>
        <dbReference type="EMBL" id="DAE29017.1"/>
    </source>
</evidence>
<dbReference type="EMBL" id="BK059092">
    <property type="protein sequence ID" value="DAE29017.1"/>
    <property type="molecule type" value="Genomic_DNA"/>
</dbReference>
<proteinExistence type="predicted"/>
<feature type="compositionally biased region" description="Basic residues" evidence="1">
    <location>
        <begin position="48"/>
        <end position="62"/>
    </location>
</feature>
<name>A0A8S5RD59_9VIRU</name>
<protein>
    <submittedName>
        <fullName evidence="2">Uncharacterized protein</fullName>
    </submittedName>
</protein>
<sequence>MREEEYTREEESNKLHLHSYEAVGKFRSVRRAIRRNNVTPEGTIIPRRPFHNKANTSKRKGVHSRESNEEKKRIYASIKRAIARLQ</sequence>
<reference evidence="2" key="1">
    <citation type="journal article" date="2021" name="Proc. Natl. Acad. Sci. U.S.A.">
        <title>A Catalog of Tens of Thousands of Viruses from Human Metagenomes Reveals Hidden Associations with Chronic Diseases.</title>
        <authorList>
            <person name="Tisza M.J."/>
            <person name="Buck C.B."/>
        </authorList>
    </citation>
    <scope>NUCLEOTIDE SEQUENCE</scope>
    <source>
        <strain evidence="2">CtPYc18</strain>
    </source>
</reference>
<feature type="region of interest" description="Disordered" evidence="1">
    <location>
        <begin position="38"/>
        <end position="71"/>
    </location>
</feature>